<feature type="transmembrane region" description="Helical" evidence="2">
    <location>
        <begin position="104"/>
        <end position="122"/>
    </location>
</feature>
<feature type="transmembrane region" description="Helical" evidence="2">
    <location>
        <begin position="265"/>
        <end position="289"/>
    </location>
</feature>
<dbReference type="Proteomes" id="UP001138961">
    <property type="component" value="Unassembled WGS sequence"/>
</dbReference>
<feature type="transmembrane region" description="Helical" evidence="2">
    <location>
        <begin position="233"/>
        <end position="259"/>
    </location>
</feature>
<sequence>MAIKRQPATFAGHENGTKGRHRIAPGRNKDEQSMNTTLLKAFARALCVLALIATPTLFLPQPAGGNSAVVALVAIFAAIFTVVEYSSASPSFIEFRSAPPFNRLRFAALFVTVLTLSLIMRGEEAPSTLTMLLQVIGQQVGNAMDVPFSPVRLIQLMMTDDTPAHVMETLRVAAGLAYVVSLLSIATFIVMLRVKRWPRRTDSFNVWINLPMFDPTAGDDVVVRLNRDSQINLILGFLLPFLIPAIGKLITIYATPIALNDPQTLIWMVAAWAFLPSSLLMRGIALSRVAQMIHAQRKRAYAAAAANGLLPV</sequence>
<name>A0ABS8BTV9_9RHOB</name>
<keyword evidence="2" id="KW-0472">Membrane</keyword>
<feature type="region of interest" description="Disordered" evidence="1">
    <location>
        <begin position="1"/>
        <end position="30"/>
    </location>
</feature>
<dbReference type="RefSeq" id="WP_226747968.1">
    <property type="nucleotide sequence ID" value="NZ_JAJATZ010000003.1"/>
</dbReference>
<evidence type="ECO:0000256" key="2">
    <source>
        <dbReference type="SAM" id="Phobius"/>
    </source>
</evidence>
<evidence type="ECO:0000313" key="4">
    <source>
        <dbReference type="Proteomes" id="UP001138961"/>
    </source>
</evidence>
<proteinExistence type="predicted"/>
<reference evidence="3" key="1">
    <citation type="submission" date="2021-10" db="EMBL/GenBank/DDBJ databases">
        <title>Loktanella gaetbuli sp. nov., isolated from a tidal flat.</title>
        <authorList>
            <person name="Park S."/>
            <person name="Yoon J.-H."/>
        </authorList>
    </citation>
    <scope>NUCLEOTIDE SEQUENCE</scope>
    <source>
        <strain evidence="3">TSTF-M6</strain>
    </source>
</reference>
<gene>
    <name evidence="3" type="ORF">LGQ03_07880</name>
</gene>
<evidence type="ECO:0000256" key="1">
    <source>
        <dbReference type="SAM" id="MobiDB-lite"/>
    </source>
</evidence>
<organism evidence="3 4">
    <name type="scientific">Loktanella gaetbuli</name>
    <dbReference type="NCBI Taxonomy" id="2881335"/>
    <lineage>
        <taxon>Bacteria</taxon>
        <taxon>Pseudomonadati</taxon>
        <taxon>Pseudomonadota</taxon>
        <taxon>Alphaproteobacteria</taxon>
        <taxon>Rhodobacterales</taxon>
        <taxon>Roseobacteraceae</taxon>
        <taxon>Loktanella</taxon>
    </lineage>
</organism>
<feature type="transmembrane region" description="Helical" evidence="2">
    <location>
        <begin position="172"/>
        <end position="192"/>
    </location>
</feature>
<feature type="transmembrane region" description="Helical" evidence="2">
    <location>
        <begin position="65"/>
        <end position="83"/>
    </location>
</feature>
<keyword evidence="4" id="KW-1185">Reference proteome</keyword>
<keyword evidence="2" id="KW-0812">Transmembrane</keyword>
<comment type="caution">
    <text evidence="3">The sequence shown here is derived from an EMBL/GenBank/DDBJ whole genome shotgun (WGS) entry which is preliminary data.</text>
</comment>
<evidence type="ECO:0000313" key="3">
    <source>
        <dbReference type="EMBL" id="MCB5199158.1"/>
    </source>
</evidence>
<feature type="transmembrane region" description="Helical" evidence="2">
    <location>
        <begin position="41"/>
        <end position="59"/>
    </location>
</feature>
<keyword evidence="2" id="KW-1133">Transmembrane helix</keyword>
<dbReference type="EMBL" id="JAJATZ010000003">
    <property type="protein sequence ID" value="MCB5199158.1"/>
    <property type="molecule type" value="Genomic_DNA"/>
</dbReference>
<accession>A0ABS8BTV9</accession>
<protein>
    <submittedName>
        <fullName evidence="3">Uncharacterized protein</fullName>
    </submittedName>
</protein>